<keyword evidence="1" id="KW-1133">Transmembrane helix</keyword>
<evidence type="ECO:0000313" key="4">
    <source>
        <dbReference type="Proteomes" id="UP000305064"/>
    </source>
</evidence>
<comment type="caution">
    <text evidence="3">The sequence shown here is derived from an EMBL/GenBank/DDBJ whole genome shotgun (WGS) entry which is preliminary data.</text>
</comment>
<gene>
    <name evidence="3" type="ORF">D6C94_09295</name>
</gene>
<dbReference type="InterPro" id="IPR046623">
    <property type="entry name" value="DUF6536"/>
</dbReference>
<proteinExistence type="predicted"/>
<organism evidence="3 4">
    <name type="scientific">Aureobasidium pullulans</name>
    <name type="common">Black yeast</name>
    <name type="synonym">Pullularia pullulans</name>
    <dbReference type="NCBI Taxonomy" id="5580"/>
    <lineage>
        <taxon>Eukaryota</taxon>
        <taxon>Fungi</taxon>
        <taxon>Dikarya</taxon>
        <taxon>Ascomycota</taxon>
        <taxon>Pezizomycotina</taxon>
        <taxon>Dothideomycetes</taxon>
        <taxon>Dothideomycetidae</taxon>
        <taxon>Dothideales</taxon>
        <taxon>Saccotheciaceae</taxon>
        <taxon>Aureobasidium</taxon>
    </lineage>
</organism>
<evidence type="ECO:0000259" key="2">
    <source>
        <dbReference type="Pfam" id="PF20163"/>
    </source>
</evidence>
<name>A0AB38LKP5_AURPU</name>
<evidence type="ECO:0000256" key="1">
    <source>
        <dbReference type="SAM" id="Phobius"/>
    </source>
</evidence>
<reference evidence="3 4" key="1">
    <citation type="submission" date="2018-10" db="EMBL/GenBank/DDBJ databases">
        <title>Fifty Aureobasidium pullulans genomes reveal a recombining polyextremotolerant generalist.</title>
        <authorList>
            <person name="Gostincar C."/>
            <person name="Turk M."/>
            <person name="Zajc J."/>
            <person name="Gunde-Cimerman N."/>
        </authorList>
    </citation>
    <scope>NUCLEOTIDE SEQUENCE [LARGE SCALE GENOMIC DNA]</scope>
    <source>
        <strain evidence="3 4">EXF-4256</strain>
    </source>
</reference>
<feature type="transmembrane region" description="Helical" evidence="1">
    <location>
        <begin position="36"/>
        <end position="60"/>
    </location>
</feature>
<evidence type="ECO:0000313" key="3">
    <source>
        <dbReference type="EMBL" id="THY69717.1"/>
    </source>
</evidence>
<accession>A0AB38LKP5</accession>
<feature type="domain" description="DUF6536" evidence="2">
    <location>
        <begin position="34"/>
        <end position="85"/>
    </location>
</feature>
<protein>
    <recommendedName>
        <fullName evidence="2">DUF6536 domain-containing protein</fullName>
    </recommendedName>
</protein>
<sequence length="85" mass="9232">MGSRLHTNFPLGSQQKMNALDSLPERKSWFKSGWRVGATSAAALATLSLALNLIATVLIARHSKFTAGISSIYTGNCKMVEKYDT</sequence>
<dbReference type="Proteomes" id="UP000305064">
    <property type="component" value="Unassembled WGS sequence"/>
</dbReference>
<keyword evidence="1" id="KW-0812">Transmembrane</keyword>
<dbReference type="AlphaFoldDB" id="A0AB38LKP5"/>
<dbReference type="Pfam" id="PF20163">
    <property type="entry name" value="DUF6536"/>
    <property type="match status" value="1"/>
</dbReference>
<dbReference type="EMBL" id="QZBJ01000093">
    <property type="protein sequence ID" value="THY69717.1"/>
    <property type="molecule type" value="Genomic_DNA"/>
</dbReference>
<keyword evidence="1" id="KW-0472">Membrane</keyword>